<evidence type="ECO:0000256" key="4">
    <source>
        <dbReference type="ARBA" id="ARBA00023136"/>
    </source>
</evidence>
<feature type="transmembrane region" description="Helical" evidence="5">
    <location>
        <begin position="145"/>
        <end position="164"/>
    </location>
</feature>
<keyword evidence="2 5" id="KW-0812">Transmembrane</keyword>
<feature type="domain" description="O-antigen ligase-related" evidence="6">
    <location>
        <begin position="179"/>
        <end position="334"/>
    </location>
</feature>
<dbReference type="PANTHER" id="PTHR37422:SF17">
    <property type="entry name" value="O-ANTIGEN LIGASE"/>
    <property type="match status" value="1"/>
</dbReference>
<evidence type="ECO:0000256" key="2">
    <source>
        <dbReference type="ARBA" id="ARBA00022692"/>
    </source>
</evidence>
<evidence type="ECO:0000259" key="6">
    <source>
        <dbReference type="Pfam" id="PF04932"/>
    </source>
</evidence>
<dbReference type="GO" id="GO:0016020">
    <property type="term" value="C:membrane"/>
    <property type="evidence" value="ECO:0007669"/>
    <property type="project" value="UniProtKB-SubCell"/>
</dbReference>
<feature type="transmembrane region" description="Helical" evidence="5">
    <location>
        <begin position="195"/>
        <end position="211"/>
    </location>
</feature>
<reference evidence="7 8" key="1">
    <citation type="submission" date="2020-08" db="EMBL/GenBank/DDBJ databases">
        <title>Oceanospirillum sp. nov. isolated from marine sediment.</title>
        <authorList>
            <person name="Ji X."/>
        </authorList>
    </citation>
    <scope>NUCLEOTIDE SEQUENCE [LARGE SCALE GENOMIC DNA]</scope>
    <source>
        <strain evidence="7 8">D5</strain>
    </source>
</reference>
<feature type="transmembrane region" description="Helical" evidence="5">
    <location>
        <begin position="171"/>
        <end position="189"/>
    </location>
</feature>
<accession>A0A839IRQ0</accession>
<dbReference type="Proteomes" id="UP000565262">
    <property type="component" value="Unassembled WGS sequence"/>
</dbReference>
<keyword evidence="3 5" id="KW-1133">Transmembrane helix</keyword>
<dbReference type="RefSeq" id="WP_182808903.1">
    <property type="nucleotide sequence ID" value="NZ_JACJFM010000012.1"/>
</dbReference>
<sequence length="416" mass="46179">MLNRLGCHISSVSVFVFLSLALVTKSGYSYGAAVLFLSGLTLLPRIHRLRLDARDLSLIALLGFYFLILLADVVLHDMPVRELDRPSRFLLVIPALLFLLRYPPIAGFFWGGLAFGAIMAGIWAFDQKINQGVLRASGFTHTIQFGNIGMLMGVLCAAGISWAWQQKLRGIWTLLLIAGVIMGAMTSLFSGSRGGWIGIPFILLVLYQAYAGQFGKKLMYGAIVSVIALFILAWMIPSTGVKQRVNHVSQDLQLYFEDNNPNSSVGLRLEMWKGAWQIVPERPLFGWGENGYHERKQQLIEDQQINPAIEPYDHLHNEFINALVMRGVIGLAGLLLLYLGIARLFSSGKNGPPESRAYATAGVLLVLCYIDFGLTQVFFNHNSGAIFFPFVAAMLWALYRQSEKRNSGVIGSALYR</sequence>
<feature type="transmembrane region" description="Helical" evidence="5">
    <location>
        <begin position="323"/>
        <end position="345"/>
    </location>
</feature>
<dbReference type="GO" id="GO:0016874">
    <property type="term" value="F:ligase activity"/>
    <property type="evidence" value="ECO:0007669"/>
    <property type="project" value="UniProtKB-KW"/>
</dbReference>
<gene>
    <name evidence="7" type="ORF">H4O21_10890</name>
</gene>
<dbReference type="EMBL" id="JACJFM010000012">
    <property type="protein sequence ID" value="MBB1487117.1"/>
    <property type="molecule type" value="Genomic_DNA"/>
</dbReference>
<keyword evidence="4 5" id="KW-0472">Membrane</keyword>
<evidence type="ECO:0000313" key="8">
    <source>
        <dbReference type="Proteomes" id="UP000565262"/>
    </source>
</evidence>
<feature type="transmembrane region" description="Helical" evidence="5">
    <location>
        <begin position="108"/>
        <end position="125"/>
    </location>
</feature>
<protein>
    <submittedName>
        <fullName evidence="7">O-antigen ligase family protein</fullName>
    </submittedName>
</protein>
<dbReference type="Pfam" id="PF04932">
    <property type="entry name" value="Wzy_C"/>
    <property type="match status" value="1"/>
</dbReference>
<feature type="transmembrane region" description="Helical" evidence="5">
    <location>
        <begin position="218"/>
        <end position="236"/>
    </location>
</feature>
<feature type="transmembrane region" description="Helical" evidence="5">
    <location>
        <begin position="56"/>
        <end position="75"/>
    </location>
</feature>
<dbReference type="AlphaFoldDB" id="A0A839IRQ0"/>
<keyword evidence="7" id="KW-0436">Ligase</keyword>
<dbReference type="CDD" id="cd19958">
    <property type="entry name" value="pyocin_knob"/>
    <property type="match status" value="1"/>
</dbReference>
<proteinExistence type="predicted"/>
<dbReference type="InterPro" id="IPR007016">
    <property type="entry name" value="O-antigen_ligase-rel_domated"/>
</dbReference>
<name>A0A839IRQ0_9GAMM</name>
<comment type="subcellular location">
    <subcellularLocation>
        <location evidence="1">Membrane</location>
        <topology evidence="1">Multi-pass membrane protein</topology>
    </subcellularLocation>
</comment>
<evidence type="ECO:0000256" key="5">
    <source>
        <dbReference type="SAM" id="Phobius"/>
    </source>
</evidence>
<dbReference type="InterPro" id="IPR051533">
    <property type="entry name" value="WaaL-like"/>
</dbReference>
<keyword evidence="8" id="KW-1185">Reference proteome</keyword>
<evidence type="ECO:0000256" key="3">
    <source>
        <dbReference type="ARBA" id="ARBA00022989"/>
    </source>
</evidence>
<evidence type="ECO:0000256" key="1">
    <source>
        <dbReference type="ARBA" id="ARBA00004141"/>
    </source>
</evidence>
<evidence type="ECO:0000313" key="7">
    <source>
        <dbReference type="EMBL" id="MBB1487117.1"/>
    </source>
</evidence>
<comment type="caution">
    <text evidence="7">The sequence shown here is derived from an EMBL/GenBank/DDBJ whole genome shotgun (WGS) entry which is preliminary data.</text>
</comment>
<dbReference type="PANTHER" id="PTHR37422">
    <property type="entry name" value="TEICHURONIC ACID BIOSYNTHESIS PROTEIN TUAE"/>
    <property type="match status" value="1"/>
</dbReference>
<feature type="transmembrane region" description="Helical" evidence="5">
    <location>
        <begin position="381"/>
        <end position="399"/>
    </location>
</feature>
<organism evidence="7 8">
    <name type="scientific">Oceanospirillum sediminis</name>
    <dbReference type="NCBI Taxonomy" id="2760088"/>
    <lineage>
        <taxon>Bacteria</taxon>
        <taxon>Pseudomonadati</taxon>
        <taxon>Pseudomonadota</taxon>
        <taxon>Gammaproteobacteria</taxon>
        <taxon>Oceanospirillales</taxon>
        <taxon>Oceanospirillaceae</taxon>
        <taxon>Oceanospirillum</taxon>
    </lineage>
</organism>